<protein>
    <submittedName>
        <fullName evidence="1">Uncharacterized protein</fullName>
    </submittedName>
</protein>
<evidence type="ECO:0000313" key="2">
    <source>
        <dbReference type="Proteomes" id="UP000183487"/>
    </source>
</evidence>
<dbReference type="AlphaFoldDB" id="A0A1H1I5S1"/>
<dbReference type="EMBL" id="FNKP01000002">
    <property type="protein sequence ID" value="SDR32909.1"/>
    <property type="molecule type" value="Genomic_DNA"/>
</dbReference>
<sequence length="51" mass="5287">MKKPGALSTLGDSVHTAGLTVVRCRTQPHLADYSGIFLVSTRAASAGSLFP</sequence>
<reference evidence="2" key="1">
    <citation type="submission" date="2016-10" db="EMBL/GenBank/DDBJ databases">
        <authorList>
            <person name="Varghese N."/>
        </authorList>
    </citation>
    <scope>NUCLEOTIDE SEQUENCE [LARGE SCALE GENOMIC DNA]</scope>
    <source>
        <strain evidence="2">GAS106B</strain>
    </source>
</reference>
<name>A0A1H1I5S1_9BURK</name>
<evidence type="ECO:0000313" key="1">
    <source>
        <dbReference type="EMBL" id="SDR32909.1"/>
    </source>
</evidence>
<gene>
    <name evidence="1" type="ORF">SAMN05443245_4690</name>
</gene>
<keyword evidence="2" id="KW-1185">Reference proteome</keyword>
<dbReference type="Proteomes" id="UP000183487">
    <property type="component" value="Unassembled WGS sequence"/>
</dbReference>
<organism evidence="1 2">
    <name type="scientific">Paraburkholderia fungorum</name>
    <dbReference type="NCBI Taxonomy" id="134537"/>
    <lineage>
        <taxon>Bacteria</taxon>
        <taxon>Pseudomonadati</taxon>
        <taxon>Pseudomonadota</taxon>
        <taxon>Betaproteobacteria</taxon>
        <taxon>Burkholderiales</taxon>
        <taxon>Burkholderiaceae</taxon>
        <taxon>Paraburkholderia</taxon>
    </lineage>
</organism>
<proteinExistence type="predicted"/>
<accession>A0A1H1I5S1</accession>